<accession>A0A139SL04</accession>
<dbReference type="AlphaFoldDB" id="A0A139SL04"/>
<evidence type="ECO:0000313" key="2">
    <source>
        <dbReference type="Proteomes" id="UP000071392"/>
    </source>
</evidence>
<gene>
    <name evidence="1" type="ORF">AXK12_05870</name>
</gene>
<organism evidence="1 2">
    <name type="scientific">Cephaloticoccus capnophilus</name>
    <dbReference type="NCBI Taxonomy" id="1548208"/>
    <lineage>
        <taxon>Bacteria</taxon>
        <taxon>Pseudomonadati</taxon>
        <taxon>Verrucomicrobiota</taxon>
        <taxon>Opitutia</taxon>
        <taxon>Opitutales</taxon>
        <taxon>Opitutaceae</taxon>
        <taxon>Cephaloticoccus</taxon>
    </lineage>
</organism>
<dbReference type="EMBL" id="LSZP01000044">
    <property type="protein sequence ID" value="KXU35226.1"/>
    <property type="molecule type" value="Genomic_DNA"/>
</dbReference>
<protein>
    <submittedName>
        <fullName evidence="1">Uncharacterized protein</fullName>
    </submittedName>
</protein>
<dbReference type="Proteomes" id="UP000071392">
    <property type="component" value="Unassembled WGS sequence"/>
</dbReference>
<name>A0A139SL04_9BACT</name>
<keyword evidence="2" id="KW-1185">Reference proteome</keyword>
<reference evidence="1 2" key="1">
    <citation type="submission" date="2016-02" db="EMBL/GenBank/DDBJ databases">
        <authorList>
            <person name="Wen L."/>
            <person name="He K."/>
            <person name="Yang H."/>
        </authorList>
    </citation>
    <scope>NUCLEOTIDE SEQUENCE [LARGE SCALE GENOMIC DNA]</scope>
    <source>
        <strain evidence="1 2">CV41</strain>
    </source>
</reference>
<comment type="caution">
    <text evidence="1">The sequence shown here is derived from an EMBL/GenBank/DDBJ whole genome shotgun (WGS) entry which is preliminary data.</text>
</comment>
<dbReference type="STRING" id="1548208.AXK12_05870"/>
<evidence type="ECO:0000313" key="1">
    <source>
        <dbReference type="EMBL" id="KXU35226.1"/>
    </source>
</evidence>
<proteinExistence type="predicted"/>
<sequence>MIVFFPAVALPAQCDVSSEAPETLACGEAFRENEYSGTGSERYIQRRDSLSDCIHYYWLNE</sequence>